<dbReference type="Pfam" id="PF02305">
    <property type="entry name" value="Phage_F"/>
    <property type="match status" value="1"/>
</dbReference>
<dbReference type="EMBL" id="BK015891">
    <property type="protein sequence ID" value="DAD71999.1"/>
    <property type="molecule type" value="Genomic_DNA"/>
</dbReference>
<evidence type="ECO:0000256" key="3">
    <source>
        <dbReference type="ARBA" id="ARBA00022431"/>
    </source>
</evidence>
<dbReference type="GO" id="GO:0039615">
    <property type="term" value="C:T=1 icosahedral viral capsid"/>
    <property type="evidence" value="ECO:0007669"/>
    <property type="project" value="UniProtKB-KW"/>
</dbReference>
<dbReference type="SUPFAM" id="SSF88645">
    <property type="entry name" value="ssDNA viruses"/>
    <property type="match status" value="1"/>
</dbReference>
<comment type="similarity">
    <text evidence="2">Belongs to the microviridae F protein family.</text>
</comment>
<dbReference type="InterPro" id="IPR037002">
    <property type="entry name" value="Microviridae_protein_F_sf"/>
</dbReference>
<keyword evidence="5" id="KW-0946">Virion</keyword>
<proteinExistence type="inferred from homology"/>
<organism evidence="6">
    <name type="scientific">Microviridae sp. ctydc4</name>
    <dbReference type="NCBI Taxonomy" id="2827623"/>
    <lineage>
        <taxon>Viruses</taxon>
        <taxon>Monodnaviria</taxon>
        <taxon>Sangervirae</taxon>
        <taxon>Phixviricota</taxon>
        <taxon>Malgrandaviricetes</taxon>
        <taxon>Petitvirales</taxon>
        <taxon>Microviridae</taxon>
    </lineage>
</organism>
<evidence type="ECO:0000313" key="6">
    <source>
        <dbReference type="EMBL" id="DAD71999.1"/>
    </source>
</evidence>
<sequence>MKSVMKHLFSQIPRAQISRSVFDRSHGWKSTFDSGYLVPFLVDEVLPGDSYKVKFNFLARLSTPIVPTMDNLFVDTFYFFVPYRLLWKHWEQFNGQQDYPGASTDYLVPQTTAPADKGFPVGSLEDYFGLPTGVKGIKANELAARAYALIWNEWFRDENLQNPINLSSFAEIKSASGLDDVGVGDSGFIGAHKLLRRGKRHDYFTSALPWPQKGPGVELPLSGNANVYGNGKALKVTTGSATGYFGPNSNDTHRFHPLNGNGTLGSGNGSESELLKGSIGVVTSGNSGLIADLSSVTAATINSLRQAFQIQKLYERDARGGTRYTEILRSHFGVVSPDSRLQRPEYLGGSESPVIISPVVQNSATGSTGAETPQGNLAAYGLASSTSAKHGFTKSFVEHGIIIGLLNVRADLTYQQGIPRMFSRRTRFDFYWPVLAHLGEQAILNKEIYAQGTPADDDVFGYQERYAEYRYFPSMITGKLRSTDPQSLDVWHLSQKFNNLPTLSAQFIEDNPPVSRILAVQNEPQFIIDSYLEMKCARPMPVYGVPGLVDHF</sequence>
<protein>
    <submittedName>
        <fullName evidence="6">Major capsid protein</fullName>
    </submittedName>
</protein>
<dbReference type="GO" id="GO:0005198">
    <property type="term" value="F:structural molecule activity"/>
    <property type="evidence" value="ECO:0007669"/>
    <property type="project" value="InterPro"/>
</dbReference>
<evidence type="ECO:0000256" key="5">
    <source>
        <dbReference type="ARBA" id="ARBA00022844"/>
    </source>
</evidence>
<evidence type="ECO:0000256" key="4">
    <source>
        <dbReference type="ARBA" id="ARBA00022561"/>
    </source>
</evidence>
<keyword evidence="3" id="KW-1140">T=1 icosahedral capsid protein</keyword>
<reference evidence="6" key="1">
    <citation type="journal article" date="2021" name="Proc. Natl. Acad. Sci. U.S.A.">
        <title>A Catalog of Tens of Thousands of Viruses from Human Metagenomes Reveals Hidden Associations with Chronic Diseases.</title>
        <authorList>
            <person name="Tisza M.J."/>
            <person name="Buck C.B."/>
        </authorList>
    </citation>
    <scope>NUCLEOTIDE SEQUENCE</scope>
    <source>
        <strain evidence="6">Ctydc4</strain>
    </source>
</reference>
<dbReference type="Gene3D" id="2.60.169.10">
    <property type="entry name" value="Microviridae F protein"/>
    <property type="match status" value="2"/>
</dbReference>
<name>A0A8S5LQ71_9VIRU</name>
<comment type="subcellular location">
    <subcellularLocation>
        <location evidence="1">Virion</location>
    </subcellularLocation>
</comment>
<dbReference type="InterPro" id="IPR003514">
    <property type="entry name" value="Microviridae_protein_F"/>
</dbReference>
<evidence type="ECO:0000256" key="2">
    <source>
        <dbReference type="ARBA" id="ARBA00009963"/>
    </source>
</evidence>
<evidence type="ECO:0000256" key="1">
    <source>
        <dbReference type="ARBA" id="ARBA00004328"/>
    </source>
</evidence>
<keyword evidence="4" id="KW-0167">Capsid protein</keyword>
<dbReference type="InterPro" id="IPR016184">
    <property type="entry name" value="Capsid/spike_ssDNA_virus"/>
</dbReference>
<accession>A0A8S5LQ71</accession>